<sequence length="232" mass="25899">MARTIAQNTLDEYYAGLWKSFFAHCLLWASNWHVDRGILQHSRPSTYLAPSWSWASVRGPVHYLSWVNGYWYTFNASPDPAFMPTLVNVLLEPCSDVYGAVKHGLLTIQGKVNAAFSKQQELAQTQDRLTLWGPGPAGSVSKVGEIRYDVPLCQSCAPIGSMRVVWLLCCIKSQAFSDGSFRTFAIALEDDECEEGQYLCMTVPTRYRRVGVAWGIDPSFWEQASTATLAIA</sequence>
<dbReference type="EMBL" id="NJEU01000899">
    <property type="protein sequence ID" value="PHH69699.1"/>
    <property type="molecule type" value="Genomic_DNA"/>
</dbReference>
<evidence type="ECO:0000313" key="2">
    <source>
        <dbReference type="Proteomes" id="UP000224854"/>
    </source>
</evidence>
<keyword evidence="2" id="KW-1185">Reference proteome</keyword>
<dbReference type="AlphaFoldDB" id="A0A2C5XEP1"/>
<proteinExistence type="predicted"/>
<name>A0A2C5XEP1_9HYPO</name>
<dbReference type="Proteomes" id="UP000224854">
    <property type="component" value="Unassembled WGS sequence"/>
</dbReference>
<dbReference type="PANTHER" id="PTHR33112">
    <property type="entry name" value="DOMAIN PROTEIN, PUTATIVE-RELATED"/>
    <property type="match status" value="1"/>
</dbReference>
<dbReference type="PANTHER" id="PTHR33112:SF16">
    <property type="entry name" value="HETEROKARYON INCOMPATIBILITY DOMAIN-CONTAINING PROTEIN"/>
    <property type="match status" value="1"/>
</dbReference>
<organism evidence="1 2">
    <name type="scientific">Ophiocordyceps australis</name>
    <dbReference type="NCBI Taxonomy" id="1399860"/>
    <lineage>
        <taxon>Eukaryota</taxon>
        <taxon>Fungi</taxon>
        <taxon>Dikarya</taxon>
        <taxon>Ascomycota</taxon>
        <taxon>Pezizomycotina</taxon>
        <taxon>Sordariomycetes</taxon>
        <taxon>Hypocreomycetidae</taxon>
        <taxon>Hypocreales</taxon>
        <taxon>Ophiocordycipitaceae</taxon>
        <taxon>Ophiocordyceps</taxon>
    </lineage>
</organism>
<accession>A0A2C5XEP1</accession>
<evidence type="ECO:0008006" key="3">
    <source>
        <dbReference type="Google" id="ProtNLM"/>
    </source>
</evidence>
<evidence type="ECO:0000313" key="1">
    <source>
        <dbReference type="EMBL" id="PHH69699.1"/>
    </source>
</evidence>
<reference evidence="1 2" key="1">
    <citation type="submission" date="2017-06" db="EMBL/GenBank/DDBJ databases">
        <title>Ant-infecting Ophiocordyceps genomes reveal a high diversity of potential behavioral manipulation genes and a possible major role for enterotoxins.</title>
        <authorList>
            <person name="De Bekker C."/>
            <person name="Evans H.C."/>
            <person name="Brachmann A."/>
            <person name="Hughes D.P."/>
        </authorList>
    </citation>
    <scope>NUCLEOTIDE SEQUENCE [LARGE SCALE GENOMIC DNA]</scope>
    <source>
        <strain evidence="1 2">1348a</strain>
    </source>
</reference>
<dbReference type="OrthoDB" id="5347061at2759"/>
<gene>
    <name evidence="1" type="ORF">CDD82_7559</name>
</gene>
<comment type="caution">
    <text evidence="1">The sequence shown here is derived from an EMBL/GenBank/DDBJ whole genome shotgun (WGS) entry which is preliminary data.</text>
</comment>
<protein>
    <recommendedName>
        <fullName evidence="3">Heterokaryon incompatibility domain-containing protein</fullName>
    </recommendedName>
</protein>